<dbReference type="RefSeq" id="WP_310364631.1">
    <property type="nucleotide sequence ID" value="NZ_JAVDYB010000001.1"/>
</dbReference>
<sequence length="176" mass="19325">MTTPQPEPGPTTDVRELFLSYLDYYRSAIADAVAGLSEEQLRESRLPTGWSPIELVKHLIHMERRWLVWGVAGAAVKEPWADSVDERWTVRPDESIGDLLAELRAAGASTRRIIGSRALSASSATGGRFPKGTQPPPSVVAVLFHVLQEYARHAGHLDIARELIDAGQLTRSSSTE</sequence>
<accession>A0AAE3YM11</accession>
<dbReference type="EMBL" id="JAVDYB010000001">
    <property type="protein sequence ID" value="MDR7274659.1"/>
    <property type="molecule type" value="Genomic_DNA"/>
</dbReference>
<dbReference type="InterPro" id="IPR007061">
    <property type="entry name" value="MST-like"/>
</dbReference>
<dbReference type="Proteomes" id="UP001183643">
    <property type="component" value="Unassembled WGS sequence"/>
</dbReference>
<gene>
    <name evidence="1" type="ORF">J2S41_001437</name>
</gene>
<dbReference type="Pfam" id="PF04978">
    <property type="entry name" value="MST"/>
    <property type="match status" value="1"/>
</dbReference>
<reference evidence="1" key="1">
    <citation type="submission" date="2023-07" db="EMBL/GenBank/DDBJ databases">
        <title>Sequencing the genomes of 1000 actinobacteria strains.</title>
        <authorList>
            <person name="Klenk H.-P."/>
        </authorList>
    </citation>
    <scope>NUCLEOTIDE SEQUENCE</scope>
    <source>
        <strain evidence="1">DSM 44707</strain>
    </source>
</reference>
<name>A0AAE3YM11_9ACTN</name>
<comment type="caution">
    <text evidence="1">The sequence shown here is derived from an EMBL/GenBank/DDBJ whole genome shotgun (WGS) entry which is preliminary data.</text>
</comment>
<dbReference type="InterPro" id="IPR034660">
    <property type="entry name" value="DinB/YfiT-like"/>
</dbReference>
<dbReference type="Gene3D" id="1.20.120.450">
    <property type="entry name" value="dinb family like domain"/>
    <property type="match status" value="1"/>
</dbReference>
<evidence type="ECO:0000313" key="1">
    <source>
        <dbReference type="EMBL" id="MDR7274659.1"/>
    </source>
</evidence>
<evidence type="ECO:0000313" key="2">
    <source>
        <dbReference type="Proteomes" id="UP001183643"/>
    </source>
</evidence>
<dbReference type="SUPFAM" id="SSF109854">
    <property type="entry name" value="DinB/YfiT-like putative metalloenzymes"/>
    <property type="match status" value="1"/>
</dbReference>
<protein>
    <submittedName>
        <fullName evidence="1">Damage-inducible protein DinB</fullName>
    </submittedName>
</protein>
<keyword evidence="2" id="KW-1185">Reference proteome</keyword>
<organism evidence="1 2">
    <name type="scientific">Catenuloplanes atrovinosus</name>
    <dbReference type="NCBI Taxonomy" id="137266"/>
    <lineage>
        <taxon>Bacteria</taxon>
        <taxon>Bacillati</taxon>
        <taxon>Actinomycetota</taxon>
        <taxon>Actinomycetes</taxon>
        <taxon>Micromonosporales</taxon>
        <taxon>Micromonosporaceae</taxon>
        <taxon>Catenuloplanes</taxon>
    </lineage>
</organism>
<dbReference type="AlphaFoldDB" id="A0AAE3YM11"/>
<proteinExistence type="predicted"/>